<protein>
    <submittedName>
        <fullName evidence="2">Cellulose biosynthesis protein BcsQ</fullName>
    </submittedName>
</protein>
<gene>
    <name evidence="2" type="ORF">QOZ92_001626</name>
</gene>
<evidence type="ECO:0000259" key="1">
    <source>
        <dbReference type="Pfam" id="PF13614"/>
    </source>
</evidence>
<feature type="domain" description="AAA" evidence="1">
    <location>
        <begin position="1"/>
        <end position="67"/>
    </location>
</feature>
<evidence type="ECO:0000313" key="2">
    <source>
        <dbReference type="EMBL" id="MDQ0556512.1"/>
    </source>
</evidence>
<dbReference type="Gene3D" id="3.40.50.300">
    <property type="entry name" value="P-loop containing nucleotide triphosphate hydrolases"/>
    <property type="match status" value="1"/>
</dbReference>
<sequence>MDEIKKDYVYVIIDCSPSPGMIEINVLAACDSVIILVTPQYLSDKGLKLWLRNIIRVKKRINSKIQVDRILLTMYSDRMKLPKEVLAITQESYRRPIHIFESKIPTSVKVREAKAP</sequence>
<dbReference type="EMBL" id="JAUSWG010000006">
    <property type="protein sequence ID" value="MDQ0556512.1"/>
    <property type="molecule type" value="Genomic_DNA"/>
</dbReference>
<dbReference type="Pfam" id="PF13614">
    <property type="entry name" value="AAA_31"/>
    <property type="match status" value="1"/>
</dbReference>
<dbReference type="Proteomes" id="UP001232584">
    <property type="component" value="Unassembled WGS sequence"/>
</dbReference>
<dbReference type="PANTHER" id="PTHR13696">
    <property type="entry name" value="P-LOOP CONTAINING NUCLEOSIDE TRIPHOSPHATE HYDROLASE"/>
    <property type="match status" value="1"/>
</dbReference>
<dbReference type="CDD" id="cd02042">
    <property type="entry name" value="ParAB_family"/>
    <property type="match status" value="1"/>
</dbReference>
<dbReference type="InterPro" id="IPR027417">
    <property type="entry name" value="P-loop_NTPase"/>
</dbReference>
<dbReference type="InterPro" id="IPR050678">
    <property type="entry name" value="DNA_Partitioning_ATPase"/>
</dbReference>
<accession>A0ABU0N029</accession>
<name>A0ABU0N029_9FIRM</name>
<proteinExistence type="predicted"/>
<reference evidence="2 3" key="1">
    <citation type="submission" date="2023-07" db="EMBL/GenBank/DDBJ databases">
        <title>Genomic Encyclopedia of Type Strains, Phase IV (KMG-IV): sequencing the most valuable type-strain genomes for metagenomic binning, comparative biology and taxonomic classification.</title>
        <authorList>
            <person name="Goeker M."/>
        </authorList>
    </citation>
    <scope>NUCLEOTIDE SEQUENCE [LARGE SCALE GENOMIC DNA]</scope>
    <source>
        <strain evidence="2 3">DSM 15049</strain>
    </source>
</reference>
<dbReference type="SUPFAM" id="SSF52540">
    <property type="entry name" value="P-loop containing nucleoside triphosphate hydrolases"/>
    <property type="match status" value="1"/>
</dbReference>
<organism evidence="2 3">
    <name type="scientific">Paraclostridium ghonii</name>
    <dbReference type="NCBI Taxonomy" id="29358"/>
    <lineage>
        <taxon>Bacteria</taxon>
        <taxon>Bacillati</taxon>
        <taxon>Bacillota</taxon>
        <taxon>Clostridia</taxon>
        <taxon>Peptostreptococcales</taxon>
        <taxon>Peptostreptococcaceae</taxon>
        <taxon>Paraclostridium</taxon>
    </lineage>
</organism>
<keyword evidence="3" id="KW-1185">Reference proteome</keyword>
<dbReference type="PANTHER" id="PTHR13696:SF99">
    <property type="entry name" value="COBYRINIC ACID AC-DIAMIDE SYNTHASE"/>
    <property type="match status" value="1"/>
</dbReference>
<dbReference type="InterPro" id="IPR025669">
    <property type="entry name" value="AAA_dom"/>
</dbReference>
<evidence type="ECO:0000313" key="3">
    <source>
        <dbReference type="Proteomes" id="UP001232584"/>
    </source>
</evidence>
<comment type="caution">
    <text evidence="2">The sequence shown here is derived from an EMBL/GenBank/DDBJ whole genome shotgun (WGS) entry which is preliminary data.</text>
</comment>